<dbReference type="SMART" id="SM00382">
    <property type="entry name" value="AAA"/>
    <property type="match status" value="2"/>
</dbReference>
<accession>A0A4Z2D2H3</accession>
<dbReference type="EMBL" id="SKCS01000350">
    <property type="protein sequence ID" value="TNN10619.1"/>
    <property type="molecule type" value="Genomic_DNA"/>
</dbReference>
<keyword evidence="5" id="KW-1185">Reference proteome</keyword>
<proteinExistence type="predicted"/>
<evidence type="ECO:0000256" key="1">
    <source>
        <dbReference type="SAM" id="Coils"/>
    </source>
</evidence>
<evidence type="ECO:0000313" key="4">
    <source>
        <dbReference type="EMBL" id="TNN10619.1"/>
    </source>
</evidence>
<dbReference type="GO" id="GO:0007018">
    <property type="term" value="P:microtubule-based movement"/>
    <property type="evidence" value="ECO:0007669"/>
    <property type="project" value="InterPro"/>
</dbReference>
<dbReference type="InterPro" id="IPR003593">
    <property type="entry name" value="AAA+_ATPase"/>
</dbReference>
<dbReference type="GO" id="GO:0030286">
    <property type="term" value="C:dynein complex"/>
    <property type="evidence" value="ECO:0007669"/>
    <property type="project" value="InterPro"/>
</dbReference>
<dbReference type="InterPro" id="IPR027417">
    <property type="entry name" value="P-loop_NTPase"/>
</dbReference>
<keyword evidence="1" id="KW-0175">Coiled coil</keyword>
<evidence type="ECO:0000313" key="5">
    <source>
        <dbReference type="Proteomes" id="UP000311919"/>
    </source>
</evidence>
<evidence type="ECO:0000256" key="2">
    <source>
        <dbReference type="SAM" id="MobiDB-lite"/>
    </source>
</evidence>
<feature type="domain" description="AAA+ ATPase" evidence="3">
    <location>
        <begin position="1116"/>
        <end position="1290"/>
    </location>
</feature>
<dbReference type="SUPFAM" id="SSF52540">
    <property type="entry name" value="P-loop containing nucleoside triphosphate hydrolases"/>
    <property type="match status" value="2"/>
</dbReference>
<gene>
    <name evidence="4" type="ORF">EWB00_005231</name>
</gene>
<dbReference type="InterPro" id="IPR041466">
    <property type="entry name" value="Dynein_AAA5_ext"/>
</dbReference>
<feature type="domain" description="AAA+ ATPase" evidence="3">
    <location>
        <begin position="2074"/>
        <end position="2244"/>
    </location>
</feature>
<dbReference type="STRING" id="6182.A0A4Z2D2H3"/>
<organism evidence="4 5">
    <name type="scientific">Schistosoma japonicum</name>
    <name type="common">Blood fluke</name>
    <dbReference type="NCBI Taxonomy" id="6182"/>
    <lineage>
        <taxon>Eukaryota</taxon>
        <taxon>Metazoa</taxon>
        <taxon>Spiralia</taxon>
        <taxon>Lophotrochozoa</taxon>
        <taxon>Platyhelminthes</taxon>
        <taxon>Trematoda</taxon>
        <taxon>Digenea</taxon>
        <taxon>Strigeidida</taxon>
        <taxon>Schistosomatoidea</taxon>
        <taxon>Schistosomatidae</taxon>
        <taxon>Schistosoma</taxon>
    </lineage>
</organism>
<evidence type="ECO:0000259" key="3">
    <source>
        <dbReference type="SMART" id="SM00382"/>
    </source>
</evidence>
<dbReference type="PANTHER" id="PTHR45703:SF36">
    <property type="entry name" value="DYNEIN HEAVY CHAIN, CYTOPLASMIC"/>
    <property type="match status" value="1"/>
</dbReference>
<feature type="coiled-coil region" evidence="1">
    <location>
        <begin position="3029"/>
        <end position="3085"/>
    </location>
</feature>
<feature type="region of interest" description="Disordered" evidence="2">
    <location>
        <begin position="1546"/>
        <end position="1568"/>
    </location>
</feature>
<dbReference type="Gene3D" id="3.40.50.300">
    <property type="entry name" value="P-loop containing nucleotide triphosphate hydrolases"/>
    <property type="match status" value="3"/>
</dbReference>
<dbReference type="PANTHER" id="PTHR45703">
    <property type="entry name" value="DYNEIN HEAVY CHAIN"/>
    <property type="match status" value="1"/>
</dbReference>
<feature type="non-terminal residue" evidence="4">
    <location>
        <position position="1"/>
    </location>
</feature>
<reference evidence="4 5" key="1">
    <citation type="submission" date="2019-03" db="EMBL/GenBank/DDBJ databases">
        <title>An improved genome assembly of the fluke Schistosoma japonicum.</title>
        <authorList>
            <person name="Hu W."/>
            <person name="Luo F."/>
            <person name="Yin M."/>
            <person name="Mo X."/>
            <person name="Sun C."/>
            <person name="Wu Q."/>
            <person name="Zhu B."/>
            <person name="Xiang M."/>
            <person name="Wang J."/>
            <person name="Wang Y."/>
            <person name="Zhang T."/>
            <person name="Xu B."/>
            <person name="Zheng H."/>
            <person name="Feng Z."/>
        </authorList>
    </citation>
    <scope>NUCLEOTIDE SEQUENCE [LARGE SCALE GENOMIC DNA]</scope>
    <source>
        <strain evidence="4">HuSjv2</strain>
        <tissue evidence="4">Worms</tissue>
    </source>
</reference>
<name>A0A4Z2D2H3_SCHJA</name>
<comment type="caution">
    <text evidence="4">The sequence shown here is derived from an EMBL/GenBank/DDBJ whole genome shotgun (WGS) entry which is preliminary data.</text>
</comment>
<dbReference type="Pfam" id="PF17852">
    <property type="entry name" value="Dynein_AAA_lid"/>
    <property type="match status" value="1"/>
</dbReference>
<dbReference type="InterPro" id="IPR026983">
    <property type="entry name" value="DHC"/>
</dbReference>
<dbReference type="GO" id="GO:0051959">
    <property type="term" value="F:dynein light intermediate chain binding"/>
    <property type="evidence" value="ECO:0007669"/>
    <property type="project" value="InterPro"/>
</dbReference>
<sequence>LIPKQQFHQIQSIQHGLYTDQTHLNITGHNCFPTLESISQWGLDSLIEQQCEAMNLYGCLMMPWSEIIYEKTNNIILSIEWIVNMNETVNELNTILQNEDLYTELHKYQRLFQTSVQWINSLQNHNNLLNDNRSNKLQCFILIDYSPLFNLLRNQLMEKLHKLFSIYIPIVQNSLISINNQLDDFIHTHSNIPPDFNGFIQVTTYLNHVHMCHEKLSKDHENLCRQVEFIQHFQKCEEFKCLHLIQLSSYEQFIIKWKKLTNQIEWARRKFFRYRKEFYLHYKKNIKETLKEVEYLVDSLTTGKYSDVNYDAQCILNDMKEPYCRLIKLETYIHQLVDQYKTVQHCEENEEAHEKSQVEKINMFNSHQAMMKTPPTLEKNDVVKSCRTDFKQTKYFNETNKDLLRMDNEMKKVNCRYDAWELKARIGTFKQELYETKLGEVSLNVFNENYQKLVTICNNLQNDDIIVQYNIKCLKVMKTMIKLLSYIMDSDLLTFSSDYWIQCSNLLNLPFNMKWEHCTINDLMKDDKNNLLKQKDKLKEIWQIFHYSMFIQQMKITIENQFNSLNVQFMSMRSHTELIKSVHSSFRNEYVEQLNKETISGRNSNRSDALTTKIHYPWIFLNIDNLLEKLCELSSKLQSLLDSELLNTTKPNEAKSSSLLLTNEKEYYLVKRLKQTKNALYNIKLTQDYWLYLYRLYSLKQFNEELSSSQFLELTDSFIQLENRLLSNDHVVTNQFIECEDNEMFQVNCIDLQSFTNVINSEWELWLTLKDSLYKNVNMFNGPIEEMCETFPLFCLLSKMERISLVCNWFIPFYDYAAPPLKCSIQDVIDTEYTSCQYYLNDITKNYGLINLNKWIKRLFPFLINCIMIWCKGENCWKITNVINEFNQSIPLLVTIKWLPSINQWFIQFYNILQLTFLTITLNSMLTYKESNKKLMNEFIQNKPLISLELTERIIIWQKLENIIRKEKKNDEFNEIIEYLEERLNNTTELLNISFNCDKQIKSRIKQLTCQFLIGTILGFIHLIQDLKKEANLNEDNFLWQRLIKTQLINSIWNHKENDELENVYNEFPMIGIKQFSSIHLYKWDNQSLLLNNNSAYIPLSNTSQELIQLGSAMINHEFGLLVGSTGIGKQTLIRQLAFILGRHLLEFSPDDAFNHSNLDTFEKRLKNYILNCLRIGGLFSIMNMHTLKYGELEIVINCMDEIKKCNFMENCRNQFVGFTLDLQHAVDNINKNSHKLIIHQSNQHNSYSKQCLFNQNIRIDCGFGLFGTFDLQSLQNISEAQRITFRNITIDYPNWLFIIKCLLLFYLPGYYNHSIIQQLIKLFNRSSIDEFIQTISNQMNNYFTLSIIIKSFEFAKQFWLKTLKQLQYQRKTTPITSLIRLNNEEDKLAKMSIIYGLIKVNRINLFIDNNNNNQDNNLKNLLVHSKLIEMNWLLTIEQYLSITSTISCIDECKHYLNCTNYMYPKVSWEFIHRLFREIHLHNLTIINNQLIKIIELWQLIHFNRPILIIGPAASGKSTILKILISTINSYQYTNSEKCIKCLPTLPSSSKTSSSPPSSSSISPSSESICTTSSSIASTLTSSSSSVDSKHSAKPDSFLIFNQPTNENKNKDDIHLTSKHTMNIFRIPDQLIAYLNEFNLILNETDSIHFNVNNNKIISLKHLFPYSNEYLINFFSQNDANDLHIDTLNIIEEWLLLDLSDQSIDHLTFLDESNIFNLLKVVKHLNYSRKLFIEKTTIADLSPGLIHRFSLCSIEVNDELLWSHLWRIWCRTSYSKYMTINSIWDKILSELDNLIPVILDETWEFVNQSCYRDVDDDDGGTSSLLNMKLYKNAFYQQNIKNLLALISELLKIYFPKELWELRRNGKRPVSTYQSNIAIIDYFWSEWRNFEDRSEFYEILIRNLFVFSFIWGIGGSFAGDPRLKSRFETIILRVLKDFIKLPVSLNIESVNNLPPSSSSSSPSSSTLELYYAQQINHCLNGYTCSTASNNKWSYNKNEESGETVDIFQYSLFNCLVDLRTGYLTPFWYTDSYQLHWPEEYDIIIPGESRQYTKPLLPTLFHLSVHLFTGSLFIQSDRPMIISGPNGSGKSQLAIAISQNIEQYKVLIGSKQQHQQQHRHHHKNTRSFRIQSSEFLKRIISNSQINNHDINITVQRHKSTSYKMNLMNKLIILEDVHLISKTLKVQRIWNQELRNQLNNHFNYSKSQSKFIPILTTLDDHHKNRTYSHFPMKLNSLMYQFAFIQLTDPCLLFSKEMNINGFLQEQNVYGFSPISLLCQLMMGHELSRISGILVERFSWIIWYMHCSLMKERCIHGSASVDWLTSQKIAYAMGYHLKKYYSYATTNEILLNCSVISNDINKHIYSRWAPLMLSESIQPNPVYQSSKVLESVLFLCQEVKRYFSPLLPRNSSSEWLFTHLSKSFEYYLMKPSPLGLLIPISYLLFGPSGSLFLNSKITRQSIVHLTVNSPMKSEDIPISTLLHSVYDSTKLPTSSISPYKSFSLTSKSSSSTFTTCCTHSTAITSTTITSVSTYSDTTLSSSSQFNSKHYSSNYSTTSVNTSSYDSLVYVCSSSSLPVPSSSTHSLSNLCSIPSVTTATTTSSTSSDNLLVTTPTLSTSTLTNQISFHENNKIVEPHTIRNHNEFTKQIETLCSKLNDEIETSLSICAQPNYSRYYNIKHKEVSYMNHQSWAKYGLLNPHLVPSNTLPGCLEVTTNLETMFVNLKNDLFMNFNVEFNYDNATLQYMIRNAMNMICSALTHNPCYILLINSTPYKTCGIISYLQKQIIHYVIKLKNDHKTYYTKCIKDFLKVFNEDDDNDQQTWTNGKQYDMFVIDISNQYSDQSFNDNDDDELYELTQMLHEIRFYLPWEEISNEMMKSIFIITSNNSKILNPLIQCISWDCVINFSETTDHLQLKNLELKTITNNIDLHQASFLKSFLLNHYLSSANNAKNCSILCDIFTEAHLLILQHSSFNQDSTSTLINQKYSLNYLIQTIHVWSYLEYCQQNKQNNKQLLCNQLNETNLLFHSMKNGYHSLEKQITEANSMLEVMKKDLVNYQELYLPEAKLKYTNEAEQLQYLKEQIMHKENELSRLRKPMDRIKKLAEIEFDKLKNAYRLAVQGLHNLSIEDLDEVRSYREPPDAVKECVYLICMLMDEEEDWENAKHMMVPVKFISKILKLPTQPLNKHKHHELRKRLTSSETLTQDNLLQVSVATARLCEWLRALCGCFDANECLHNHINEYSSIEVHVNNTESLLGNLYLTLHITELNIEIANNHLIECEHQYKHLSENINTLEYKINEAKSLLSTIQSNLPELYNDNNDYVTDVNQNLPFWFNILGALGTVYCQILPTKYRTSLWNHFKNLVWHKMKEINHETRNNKKNENQIIDEKLFNNLQLFQILQIESYEIMKWFTMNTKLPLELILCYHNQQVSYIIEAVLAIRTILWSIKYRHNQQNDYNTVNESILCMFIFDPDQIGIDLLKFSLISINNDNNKKDQLISDIYIEAKDFIPNFNYNIYTDKIILINVDQFDCYKAKENIQYLLNFYFNQTVNKNTLLSQILLWTSFSETTEIGTRCRQKFSQMELISIDLGLSSLEYGMAFASCLLNLLPKCKVLSSLQEIRSTEIDTYEKICDDKSQLLNLSKELTTLKLFHSDINKSLLTKHYSIQFNVDCLNVTKQHIELVKLFSRLSTNQMHLKEIQFKCEYLNNQISIFMHQNNKISSIGSFMLKISSLFNILNEIHSDDSILFSWPCKRLCKYITSKYANLYSNCLKENHEINLSSDLYLYHEYEIQEVSRCILRILLEFILNPLNNWNNPLGLIIQIELCIYLNVLQYSNGVDNKLHNSNHLNEIQLFKQIIYSNIYTNEYDCQHCFSVNQSEVLKRIRLLEEKLPTLNGLEKAFLANPLIWTEIKLNSFHSLPGFPTTQVIPESHVFLVWISIRHEMFYVISKEFVNLILAQYITPYNNKGYLDKSFEAEKRLRTDELFQPQIIKPVPGYYSYSNKNSFSSSTIYLILPNELNEFKNKDFLIKYQSKQPITSSNGLQTALQKMAMYSNRTLFSIDCINTTDISYWLSLCGSNTNTFPYQRILFILRNVHIIDKEINQQLDEFLQYGLYNLRYKQMHSIQDHEYNLSLVNKLGILFDIVVDFTCCQSWKQLISVYNKLPSWLRSTCLPLLFDCKDDQSLFRISPWKQISLIDRKEKPTNYQQENANESMNRENIQLWLKEIDGFYEKLESE</sequence>
<dbReference type="Proteomes" id="UP000311919">
    <property type="component" value="Unassembled WGS sequence"/>
</dbReference>
<dbReference type="Gene3D" id="1.20.920.20">
    <property type="match status" value="1"/>
</dbReference>
<feature type="coiled-coil region" evidence="1">
    <location>
        <begin position="963"/>
        <end position="990"/>
    </location>
</feature>
<dbReference type="OrthoDB" id="6286799at2759"/>
<protein>
    <submittedName>
        <fullName evidence="4">Dynein heavy chain domain-containing protein</fullName>
    </submittedName>
</protein>
<dbReference type="GO" id="GO:0045505">
    <property type="term" value="F:dynein intermediate chain binding"/>
    <property type="evidence" value="ECO:0007669"/>
    <property type="project" value="InterPro"/>
</dbReference>